<evidence type="ECO:0000313" key="5">
    <source>
        <dbReference type="WormBase" id="T08A9.10"/>
    </source>
</evidence>
<dbReference type="RefSeq" id="NP_509236.2">
    <property type="nucleotide sequence ID" value="NM_076835.5"/>
</dbReference>
<dbReference type="InterPro" id="IPR011001">
    <property type="entry name" value="Saposin-like"/>
</dbReference>
<dbReference type="Pfam" id="PF03489">
    <property type="entry name" value="SapB_2"/>
    <property type="match status" value="1"/>
</dbReference>
<sequence>MTCMTGLRQRNALDCEMCKLAVKSADGDADKDTNDIKKDFDAKCKKAFHSIQFAPRECEHYVDKKLDPIIKELESGTSPKDVCTKLGECS</sequence>
<dbReference type="PIR" id="C89567">
    <property type="entry name" value="C89567"/>
</dbReference>
<keyword evidence="1" id="KW-1015">Disulfide bond</keyword>
<dbReference type="AGR" id="WB:WBGene00004991"/>
<proteinExistence type="predicted"/>
<accession>Q22337</accession>
<dbReference type="Bgee" id="WBGene00004991">
    <property type="expression patterns" value="Expressed in larva and 2 other cell types or tissues"/>
</dbReference>
<dbReference type="Proteomes" id="UP000001940">
    <property type="component" value="Chromosome X"/>
</dbReference>
<dbReference type="KEGG" id="cel:CELE_T08A9.10"/>
<protein>
    <submittedName>
        <fullName evidence="3">Saposin B-type domain-containing protein</fullName>
    </submittedName>
</protein>
<name>Q22337_CAEEL</name>
<dbReference type="PhylomeDB" id="Q22337"/>
<dbReference type="EMBL" id="BX284606">
    <property type="protein sequence ID" value="CCD63523.1"/>
    <property type="molecule type" value="Genomic_DNA"/>
</dbReference>
<dbReference type="FunFam" id="1.10.225.10:FF:000017">
    <property type="entry name" value="SaPosin-like Protein family"/>
    <property type="match status" value="1"/>
</dbReference>
<dbReference type="SUPFAM" id="SSF47862">
    <property type="entry name" value="Saposin"/>
    <property type="match status" value="1"/>
</dbReference>
<dbReference type="Gene3D" id="1.10.225.10">
    <property type="entry name" value="Saposin-like"/>
    <property type="match status" value="1"/>
</dbReference>
<evidence type="ECO:0000256" key="1">
    <source>
        <dbReference type="ARBA" id="ARBA00023157"/>
    </source>
</evidence>
<dbReference type="CTD" id="188267"/>
<dbReference type="SMART" id="SM00741">
    <property type="entry name" value="SapB"/>
    <property type="match status" value="1"/>
</dbReference>
<organism evidence="3 4">
    <name type="scientific">Caenorhabditis elegans</name>
    <dbReference type="NCBI Taxonomy" id="6239"/>
    <lineage>
        <taxon>Eukaryota</taxon>
        <taxon>Metazoa</taxon>
        <taxon>Ecdysozoa</taxon>
        <taxon>Nematoda</taxon>
        <taxon>Chromadorea</taxon>
        <taxon>Rhabditida</taxon>
        <taxon>Rhabditina</taxon>
        <taxon>Rhabditomorpha</taxon>
        <taxon>Rhabditoidea</taxon>
        <taxon>Rhabditidae</taxon>
        <taxon>Peloderinae</taxon>
        <taxon>Caenorhabditis</taxon>
    </lineage>
</organism>
<evidence type="ECO:0000313" key="4">
    <source>
        <dbReference type="Proteomes" id="UP000001940"/>
    </source>
</evidence>
<dbReference type="eggNOG" id="KOG1340">
    <property type="taxonomic scope" value="Eukaryota"/>
</dbReference>
<dbReference type="PaxDb" id="6239-T08A9.10"/>
<keyword evidence="4" id="KW-1185">Reference proteome</keyword>
<evidence type="ECO:0000313" key="3">
    <source>
        <dbReference type="EMBL" id="CCD63523.1"/>
    </source>
</evidence>
<gene>
    <name evidence="3 5" type="primary">spp-6</name>
    <name evidence="3" type="ORF">CELE_T08A9.10</name>
    <name evidence="5" type="ORF">T08A9.10</name>
</gene>
<dbReference type="STRING" id="6239.T08A9.10.1"/>
<evidence type="ECO:0000259" key="2">
    <source>
        <dbReference type="PROSITE" id="PS50015"/>
    </source>
</evidence>
<dbReference type="PROSITE" id="PS50015">
    <property type="entry name" value="SAP_B"/>
    <property type="match status" value="1"/>
</dbReference>
<dbReference type="InterPro" id="IPR008138">
    <property type="entry name" value="SapB_2"/>
</dbReference>
<dbReference type="InParanoid" id="Q22337"/>
<dbReference type="AlphaFoldDB" id="Q22337"/>
<dbReference type="GeneID" id="188267"/>
<feature type="domain" description="Saposin B-type" evidence="2">
    <location>
        <begin position="11"/>
        <end position="90"/>
    </location>
</feature>
<dbReference type="OrthoDB" id="69496at2759"/>
<dbReference type="InterPro" id="IPR008139">
    <property type="entry name" value="SaposinB_dom"/>
</dbReference>
<dbReference type="FunCoup" id="Q22337">
    <property type="interactions" value="5"/>
</dbReference>
<dbReference type="WormBase" id="T08A9.10">
    <property type="protein sequence ID" value="CE38545"/>
    <property type="gene ID" value="WBGene00004991"/>
    <property type="gene designation" value="spp-6"/>
</dbReference>
<dbReference type="HOGENOM" id="CLU_178744_0_0_1"/>
<reference evidence="3 4" key="1">
    <citation type="journal article" date="1998" name="Science">
        <title>Genome sequence of the nematode C. elegans: a platform for investigating biology.</title>
        <authorList>
            <consortium name="The C. elegans sequencing consortium"/>
            <person name="Sulson J.E."/>
            <person name="Waterston R."/>
        </authorList>
    </citation>
    <scope>NUCLEOTIDE SEQUENCE [LARGE SCALE GENOMIC DNA]</scope>
    <source>
        <strain evidence="3 4">Bristol N2</strain>
    </source>
</reference>
<dbReference type="UCSC" id="T08A9.10">
    <property type="organism name" value="c. elegans"/>
</dbReference>
<dbReference type="SMR" id="Q22337"/>